<proteinExistence type="predicted"/>
<name>A0ABD0UX04_DENTH</name>
<evidence type="ECO:0000313" key="1">
    <source>
        <dbReference type="EMBL" id="KAL0917320.1"/>
    </source>
</evidence>
<protein>
    <submittedName>
        <fullName evidence="1">Uncharacterized protein</fullName>
    </submittedName>
</protein>
<dbReference type="Proteomes" id="UP001552299">
    <property type="component" value="Unassembled WGS sequence"/>
</dbReference>
<keyword evidence="2" id="KW-1185">Reference proteome</keyword>
<comment type="caution">
    <text evidence="1">The sequence shown here is derived from an EMBL/GenBank/DDBJ whole genome shotgun (WGS) entry which is preliminary data.</text>
</comment>
<evidence type="ECO:0000313" key="2">
    <source>
        <dbReference type="Proteomes" id="UP001552299"/>
    </source>
</evidence>
<dbReference type="EMBL" id="JANQDX010000010">
    <property type="protein sequence ID" value="KAL0917320.1"/>
    <property type="molecule type" value="Genomic_DNA"/>
</dbReference>
<reference evidence="1 2" key="1">
    <citation type="journal article" date="2024" name="Plant Biotechnol. J.">
        <title>Dendrobium thyrsiflorum genome and its molecular insights into genes involved in important horticultural traits.</title>
        <authorList>
            <person name="Chen B."/>
            <person name="Wang J.Y."/>
            <person name="Zheng P.J."/>
            <person name="Li K.L."/>
            <person name="Liang Y.M."/>
            <person name="Chen X.F."/>
            <person name="Zhang C."/>
            <person name="Zhao X."/>
            <person name="He X."/>
            <person name="Zhang G.Q."/>
            <person name="Liu Z.J."/>
            <person name="Xu Q."/>
        </authorList>
    </citation>
    <scope>NUCLEOTIDE SEQUENCE [LARGE SCALE GENOMIC DNA]</scope>
    <source>
        <strain evidence="1">GZMU011</strain>
    </source>
</reference>
<gene>
    <name evidence="1" type="ORF">M5K25_012375</name>
</gene>
<organism evidence="1 2">
    <name type="scientific">Dendrobium thyrsiflorum</name>
    <name type="common">Pinecone-like raceme dendrobium</name>
    <name type="synonym">Orchid</name>
    <dbReference type="NCBI Taxonomy" id="117978"/>
    <lineage>
        <taxon>Eukaryota</taxon>
        <taxon>Viridiplantae</taxon>
        <taxon>Streptophyta</taxon>
        <taxon>Embryophyta</taxon>
        <taxon>Tracheophyta</taxon>
        <taxon>Spermatophyta</taxon>
        <taxon>Magnoliopsida</taxon>
        <taxon>Liliopsida</taxon>
        <taxon>Asparagales</taxon>
        <taxon>Orchidaceae</taxon>
        <taxon>Epidendroideae</taxon>
        <taxon>Malaxideae</taxon>
        <taxon>Dendrobiinae</taxon>
        <taxon>Dendrobium</taxon>
    </lineage>
</organism>
<sequence length="188" mass="21121">MMSTLPYRCVPGAPSPDAAQEDIQSHSDRGCFLFRFALLVKVSCLRNFQNLELFCDVVAVGSEVTMRARIELSTMWPSWYASLVKVSYLSKFLNLERLDLSYKCLTSLEINGSLERRAIQSLMARGSIKMSASMGLDVMTRLCYEEWIDYILVLGCPGMHVIQLLKGELGTHELMGRASKLRPPLFGA</sequence>
<accession>A0ABD0UX04</accession>
<dbReference type="AlphaFoldDB" id="A0ABD0UX04"/>